<evidence type="ECO:0000256" key="2">
    <source>
        <dbReference type="ARBA" id="ARBA00022643"/>
    </source>
</evidence>
<sequence length="298" mass="30519">MIVTAQLALGPDSTLPAVEGAARGLEAAGVAAVCVLDAADTGAVSPFESTTLCGRLASTTSEIGLVAAGSALYGFPYHLARRLATVDHFSDGRSGWMLRTGTATSEVSAYDWRSTLGRTAELHRAAEYTEIALELWNSWEDGAQYPDKATGDYKDDSRIHAIAYRSLAFRVEGPLDVPPSPQRRPVLLAEVGTAEEAAYLAPVVDVALVPDAALAAAVQEGDPTTLVLLVLPADTPAAEASRRCLDADAAGVSLECSTDTADAAAALAAAFGATRGPGGTLAAALGLAETLTHGGRAA</sequence>
<keyword evidence="2" id="KW-0288">FMN</keyword>
<evidence type="ECO:0000256" key="1">
    <source>
        <dbReference type="ARBA" id="ARBA00022630"/>
    </source>
</evidence>
<dbReference type="Proteomes" id="UP001499967">
    <property type="component" value="Unassembled WGS sequence"/>
</dbReference>
<evidence type="ECO:0000256" key="4">
    <source>
        <dbReference type="ARBA" id="ARBA00023033"/>
    </source>
</evidence>
<name>A0ABN1PZG8_9PSEU</name>
<comment type="caution">
    <text evidence="6">The sequence shown here is derived from an EMBL/GenBank/DDBJ whole genome shotgun (WGS) entry which is preliminary data.</text>
</comment>
<reference evidence="6 7" key="1">
    <citation type="journal article" date="2019" name="Int. J. Syst. Evol. Microbiol.">
        <title>The Global Catalogue of Microorganisms (GCM) 10K type strain sequencing project: providing services to taxonomists for standard genome sequencing and annotation.</title>
        <authorList>
            <consortium name="The Broad Institute Genomics Platform"/>
            <consortium name="The Broad Institute Genome Sequencing Center for Infectious Disease"/>
            <person name="Wu L."/>
            <person name="Ma J."/>
        </authorList>
    </citation>
    <scope>NUCLEOTIDE SEQUENCE [LARGE SCALE GENOMIC DNA]</scope>
    <source>
        <strain evidence="6 7">JCM 11117</strain>
    </source>
</reference>
<dbReference type="EMBL" id="BAAAHP010000075">
    <property type="protein sequence ID" value="GAA0935417.1"/>
    <property type="molecule type" value="Genomic_DNA"/>
</dbReference>
<accession>A0ABN1PZG8</accession>
<evidence type="ECO:0000313" key="7">
    <source>
        <dbReference type="Proteomes" id="UP001499967"/>
    </source>
</evidence>
<dbReference type="InterPro" id="IPR011251">
    <property type="entry name" value="Luciferase-like_dom"/>
</dbReference>
<evidence type="ECO:0000256" key="3">
    <source>
        <dbReference type="ARBA" id="ARBA00023002"/>
    </source>
</evidence>
<gene>
    <name evidence="6" type="ORF">GCM10009559_26830</name>
</gene>
<evidence type="ECO:0000313" key="6">
    <source>
        <dbReference type="EMBL" id="GAA0935417.1"/>
    </source>
</evidence>
<organism evidence="6 7">
    <name type="scientific">Pseudonocardia zijingensis</name>
    <dbReference type="NCBI Taxonomy" id="153376"/>
    <lineage>
        <taxon>Bacteria</taxon>
        <taxon>Bacillati</taxon>
        <taxon>Actinomycetota</taxon>
        <taxon>Actinomycetes</taxon>
        <taxon>Pseudonocardiales</taxon>
        <taxon>Pseudonocardiaceae</taxon>
        <taxon>Pseudonocardia</taxon>
    </lineage>
</organism>
<keyword evidence="7" id="KW-1185">Reference proteome</keyword>
<dbReference type="RefSeq" id="WP_343941675.1">
    <property type="nucleotide sequence ID" value="NZ_BAAAHP010000075.1"/>
</dbReference>
<dbReference type="SUPFAM" id="SSF51679">
    <property type="entry name" value="Bacterial luciferase-like"/>
    <property type="match status" value="1"/>
</dbReference>
<keyword evidence="1" id="KW-0285">Flavoprotein</keyword>
<dbReference type="InterPro" id="IPR036661">
    <property type="entry name" value="Luciferase-like_sf"/>
</dbReference>
<dbReference type="InterPro" id="IPR051260">
    <property type="entry name" value="Diverse_substr_monoxygenases"/>
</dbReference>
<dbReference type="PANTHER" id="PTHR30011:SF16">
    <property type="entry name" value="C2H2 FINGER DOMAIN TRANSCRIPTION FACTOR (EUROFUNG)-RELATED"/>
    <property type="match status" value="1"/>
</dbReference>
<feature type="domain" description="Luciferase-like" evidence="5">
    <location>
        <begin position="14"/>
        <end position="218"/>
    </location>
</feature>
<keyword evidence="3" id="KW-0560">Oxidoreductase</keyword>
<proteinExistence type="predicted"/>
<dbReference type="Pfam" id="PF00296">
    <property type="entry name" value="Bac_luciferase"/>
    <property type="match status" value="1"/>
</dbReference>
<dbReference type="Gene3D" id="3.20.20.30">
    <property type="entry name" value="Luciferase-like domain"/>
    <property type="match status" value="1"/>
</dbReference>
<keyword evidence="4" id="KW-0503">Monooxygenase</keyword>
<protein>
    <recommendedName>
        <fullName evidence="5">Luciferase-like domain-containing protein</fullName>
    </recommendedName>
</protein>
<dbReference type="PANTHER" id="PTHR30011">
    <property type="entry name" value="ALKANESULFONATE MONOOXYGENASE-RELATED"/>
    <property type="match status" value="1"/>
</dbReference>
<evidence type="ECO:0000259" key="5">
    <source>
        <dbReference type="Pfam" id="PF00296"/>
    </source>
</evidence>